<evidence type="ECO:0008006" key="3">
    <source>
        <dbReference type="Google" id="ProtNLM"/>
    </source>
</evidence>
<dbReference type="Proteomes" id="UP000185151">
    <property type="component" value="Unassembled WGS sequence"/>
</dbReference>
<dbReference type="Gene3D" id="3.40.50.150">
    <property type="entry name" value="Vaccinia Virus protein VP39"/>
    <property type="match status" value="1"/>
</dbReference>
<dbReference type="AlphaFoldDB" id="A0A1N6LGJ5"/>
<dbReference type="InterPro" id="IPR029063">
    <property type="entry name" value="SAM-dependent_MTases_sf"/>
</dbReference>
<keyword evidence="2" id="KW-1185">Reference proteome</keyword>
<name>A0A1N6LGJ5_9BURK</name>
<dbReference type="Pfam" id="PF13489">
    <property type="entry name" value="Methyltransf_23"/>
    <property type="match status" value="1"/>
</dbReference>
<sequence>MTRCAVCSSHAVDTYQKIDDVVYYTCGACGSLFADPAFLRAVEDGTVSNYRDAYWEMELRAAKERSYGSSLQRVAETFFYSRVPIKRFVDIGSGPGYLLDAVATALPDATDMFYGVELFPPEPAFQSKHPNYKVCPLADVGQKFEAGVCIEVIEHLTPSMLDTLAKQMAQTSAPQAVYLINSGQPEYVLNEDPGYLDPHGRGHIMSYSLEGARRIFEPHGFTVIPLPGRHWAFLVEYQSQSTSKHPIQQLEARIWSPIPENAATLRDGRSGSLMYHVGLDSARCYLEHATVVERTEWARSLQAEMERAEAEVANNAVVHQPPSETSRHDDHAGLIGRARRWVQRHAS</sequence>
<organism evidence="1 2">
    <name type="scientific">Paraburkholderia phenazinium</name>
    <dbReference type="NCBI Taxonomy" id="60549"/>
    <lineage>
        <taxon>Bacteria</taxon>
        <taxon>Pseudomonadati</taxon>
        <taxon>Pseudomonadota</taxon>
        <taxon>Betaproteobacteria</taxon>
        <taxon>Burkholderiales</taxon>
        <taxon>Burkholderiaceae</taxon>
        <taxon>Paraburkholderia</taxon>
    </lineage>
</organism>
<evidence type="ECO:0000313" key="2">
    <source>
        <dbReference type="Proteomes" id="UP000185151"/>
    </source>
</evidence>
<accession>A0A1N6LGJ5</accession>
<proteinExistence type="predicted"/>
<evidence type="ECO:0000313" key="1">
    <source>
        <dbReference type="EMBL" id="SIO67914.1"/>
    </source>
</evidence>
<gene>
    <name evidence="1" type="ORF">SAMN05444165_7198</name>
</gene>
<dbReference type="EMBL" id="FSRU01000003">
    <property type="protein sequence ID" value="SIO67914.1"/>
    <property type="molecule type" value="Genomic_DNA"/>
</dbReference>
<dbReference type="SUPFAM" id="SSF53335">
    <property type="entry name" value="S-adenosyl-L-methionine-dependent methyltransferases"/>
    <property type="match status" value="1"/>
</dbReference>
<reference evidence="1 2" key="1">
    <citation type="submission" date="2016-11" db="EMBL/GenBank/DDBJ databases">
        <authorList>
            <person name="Jaros S."/>
            <person name="Januszkiewicz K."/>
            <person name="Wedrychowicz H."/>
        </authorList>
    </citation>
    <scope>NUCLEOTIDE SEQUENCE [LARGE SCALE GENOMIC DNA]</scope>
    <source>
        <strain evidence="1 2">GAS95</strain>
    </source>
</reference>
<protein>
    <recommendedName>
        <fullName evidence="3">Methyltransferase domain-containing protein</fullName>
    </recommendedName>
</protein>